<protein>
    <submittedName>
        <fullName evidence="2">Acetyltransferase (GNAT) family protein</fullName>
    </submittedName>
</protein>
<dbReference type="PATRIC" id="fig|1461583.4.peg.2261"/>
<feature type="domain" description="N-acetyltransferase" evidence="1">
    <location>
        <begin position="2"/>
        <end position="143"/>
    </location>
</feature>
<dbReference type="Gene3D" id="3.40.630.30">
    <property type="match status" value="1"/>
</dbReference>
<keyword evidence="2" id="KW-0808">Transferase</keyword>
<reference evidence="2" key="1">
    <citation type="submission" date="2014-07" db="EMBL/GenBank/DDBJ databases">
        <authorList>
            <person name="Urmite Genomes Urmite Genomes"/>
        </authorList>
    </citation>
    <scope>NUCLEOTIDE SEQUENCE</scope>
    <source>
        <strain evidence="2">13S34_air</strain>
    </source>
</reference>
<organism evidence="2">
    <name type="scientific">Metalysinibacillus saudimassiliensis</name>
    <dbReference type="NCBI Taxonomy" id="1461583"/>
    <lineage>
        <taxon>Bacteria</taxon>
        <taxon>Bacillati</taxon>
        <taxon>Bacillota</taxon>
        <taxon>Bacilli</taxon>
        <taxon>Bacillales</taxon>
        <taxon>Caryophanaceae</taxon>
        <taxon>Metalysinibacillus</taxon>
    </lineage>
</organism>
<dbReference type="PROSITE" id="PS51186">
    <property type="entry name" value="GNAT"/>
    <property type="match status" value="1"/>
</dbReference>
<name>A0A078MIJ9_9BACL</name>
<dbReference type="InterPro" id="IPR000182">
    <property type="entry name" value="GNAT_dom"/>
</dbReference>
<dbReference type="InterPro" id="IPR016181">
    <property type="entry name" value="Acyl_CoA_acyltransferase"/>
</dbReference>
<dbReference type="AlphaFoldDB" id="A0A078MIJ9"/>
<accession>A0A078MIJ9</accession>
<evidence type="ECO:0000259" key="1">
    <source>
        <dbReference type="PROSITE" id="PS51186"/>
    </source>
</evidence>
<dbReference type="EMBL" id="LN483077">
    <property type="protein sequence ID" value="CEA05212.1"/>
    <property type="molecule type" value="Genomic_DNA"/>
</dbReference>
<dbReference type="SUPFAM" id="SSF55729">
    <property type="entry name" value="Acyl-CoA N-acyltransferases (Nat)"/>
    <property type="match status" value="1"/>
</dbReference>
<evidence type="ECO:0000313" key="2">
    <source>
        <dbReference type="EMBL" id="CEA05212.1"/>
    </source>
</evidence>
<dbReference type="CDD" id="cd04301">
    <property type="entry name" value="NAT_SF"/>
    <property type="match status" value="1"/>
</dbReference>
<dbReference type="Pfam" id="PF00583">
    <property type="entry name" value="Acetyltransf_1"/>
    <property type="match status" value="1"/>
</dbReference>
<dbReference type="HOGENOM" id="CLU_013985_34_9_9"/>
<dbReference type="PANTHER" id="PTHR43072:SF60">
    <property type="entry name" value="L-2,4-DIAMINOBUTYRIC ACID ACETYLTRANSFERASE"/>
    <property type="match status" value="1"/>
</dbReference>
<sequence length="143" mass="16235">MITINQVTDPQEIELLFEAYRAFYDQVPTEAARQFLHDRITQGESVALVMKDSGMPIGFVQLYPVFSSLQCQKAFILNDMYMTAAYRNKGLGEQLLQEVFRFAKAQGACYVTLETMPTNAPAKALYKKVGMVADMMQHYTKTL</sequence>
<proteinExistence type="predicted"/>
<gene>
    <name evidence="2" type="ORF">BN1050_02346</name>
</gene>
<dbReference type="PANTHER" id="PTHR43072">
    <property type="entry name" value="N-ACETYLTRANSFERASE"/>
    <property type="match status" value="1"/>
</dbReference>
<dbReference type="GO" id="GO:0016747">
    <property type="term" value="F:acyltransferase activity, transferring groups other than amino-acyl groups"/>
    <property type="evidence" value="ECO:0007669"/>
    <property type="project" value="InterPro"/>
</dbReference>